<evidence type="ECO:0000256" key="1">
    <source>
        <dbReference type="SAM" id="MobiDB-lite"/>
    </source>
</evidence>
<evidence type="ECO:0000313" key="2">
    <source>
        <dbReference type="EMBL" id="CAK0792579.1"/>
    </source>
</evidence>
<feature type="region of interest" description="Disordered" evidence="1">
    <location>
        <begin position="36"/>
        <end position="111"/>
    </location>
</feature>
<sequence length="111" mass="11701">MVDLTRHVLLDADVAVSSLHMFNADGLGTCSARTAARWGRQPHRRGQDRTAGPLGSATSCSSSASSGTCCPPGPAARRTRTSPGCRGRASDDREDDGEDPLRRCSGRRSTS</sequence>
<keyword evidence="3" id="KW-1185">Reference proteome</keyword>
<protein>
    <submittedName>
        <fullName evidence="2">Uncharacterized protein</fullName>
    </submittedName>
</protein>
<gene>
    <name evidence="2" type="ORF">PCOR1329_LOCUS3118</name>
</gene>
<comment type="caution">
    <text evidence="2">The sequence shown here is derived from an EMBL/GenBank/DDBJ whole genome shotgun (WGS) entry which is preliminary data.</text>
</comment>
<feature type="compositionally biased region" description="Low complexity" evidence="1">
    <location>
        <begin position="55"/>
        <end position="70"/>
    </location>
</feature>
<accession>A0ABN9PHX6</accession>
<name>A0ABN9PHX6_9DINO</name>
<organism evidence="2 3">
    <name type="scientific">Prorocentrum cordatum</name>
    <dbReference type="NCBI Taxonomy" id="2364126"/>
    <lineage>
        <taxon>Eukaryota</taxon>
        <taxon>Sar</taxon>
        <taxon>Alveolata</taxon>
        <taxon>Dinophyceae</taxon>
        <taxon>Prorocentrales</taxon>
        <taxon>Prorocentraceae</taxon>
        <taxon>Prorocentrum</taxon>
    </lineage>
</organism>
<evidence type="ECO:0000313" key="3">
    <source>
        <dbReference type="Proteomes" id="UP001189429"/>
    </source>
</evidence>
<dbReference type="Proteomes" id="UP001189429">
    <property type="component" value="Unassembled WGS sequence"/>
</dbReference>
<dbReference type="EMBL" id="CAUYUJ010000791">
    <property type="protein sequence ID" value="CAK0792579.1"/>
    <property type="molecule type" value="Genomic_DNA"/>
</dbReference>
<proteinExistence type="predicted"/>
<reference evidence="2" key="1">
    <citation type="submission" date="2023-10" db="EMBL/GenBank/DDBJ databases">
        <authorList>
            <person name="Chen Y."/>
            <person name="Shah S."/>
            <person name="Dougan E. K."/>
            <person name="Thang M."/>
            <person name="Chan C."/>
        </authorList>
    </citation>
    <scope>NUCLEOTIDE SEQUENCE [LARGE SCALE GENOMIC DNA]</scope>
</reference>